<keyword evidence="3" id="KW-1185">Reference proteome</keyword>
<dbReference type="Proteomes" id="UP000294257">
    <property type="component" value="Unassembled WGS sequence"/>
</dbReference>
<feature type="transmembrane region" description="Helical" evidence="1">
    <location>
        <begin position="187"/>
        <end position="209"/>
    </location>
</feature>
<evidence type="ECO:0000313" key="3">
    <source>
        <dbReference type="Proteomes" id="UP000294257"/>
    </source>
</evidence>
<keyword evidence="1" id="KW-0812">Transmembrane</keyword>
<keyword evidence="1" id="KW-0472">Membrane</keyword>
<evidence type="ECO:0000256" key="1">
    <source>
        <dbReference type="SAM" id="Phobius"/>
    </source>
</evidence>
<protein>
    <submittedName>
        <fullName evidence="2">Uncharacterized protein (TIGR04222 family)</fullName>
    </submittedName>
</protein>
<dbReference type="AlphaFoldDB" id="A0A4Q7L317"/>
<feature type="transmembrane region" description="Helical" evidence="1">
    <location>
        <begin position="157"/>
        <end position="175"/>
    </location>
</feature>
<proteinExistence type="predicted"/>
<evidence type="ECO:0000313" key="2">
    <source>
        <dbReference type="EMBL" id="RZS43627.1"/>
    </source>
</evidence>
<keyword evidence="1" id="KW-1133">Transmembrane helix</keyword>
<dbReference type="NCBIfam" id="TIGR04222">
    <property type="entry name" value="near_uncomplex"/>
    <property type="match status" value="1"/>
</dbReference>
<comment type="caution">
    <text evidence="2">The sequence shown here is derived from an EMBL/GenBank/DDBJ whole genome shotgun (WGS) entry which is preliminary data.</text>
</comment>
<dbReference type="InterPro" id="IPR026467">
    <property type="entry name" value="Ser/Gly_Cys_C_dom"/>
</dbReference>
<dbReference type="RefSeq" id="WP_130343439.1">
    <property type="nucleotide sequence ID" value="NZ_SGWQ01000002.1"/>
</dbReference>
<gene>
    <name evidence="2" type="ORF">EV193_102608</name>
</gene>
<sequence>MDEPWGVSEPAFVNIYLAAMFAPMLIGIVWGRVIRHRADRGTAFDHRQLPTAYHLGLLVDGHQRLIETIVANLVHRQVLLVDDAGRLSATGSPAGEPLEQDVLASVAKLGAPTTGEVVSDLNTMDPFHGSRALEDAKHFLARNGLIVPEAWSRSLKWTVALAYLGVFGMGLTRIVNAIRLERPVEPLLLLVVFAFVFMAIAFVLIRIPFHDVVPTRTGKAVVADARPDSLGGQGSTFGCAAAAVAIGGLAMYPDAGLMRALAQPQSAER</sequence>
<accession>A0A4Q7L317</accession>
<organism evidence="2 3">
    <name type="scientific">Herbihabitans rhizosphaerae</name>
    <dbReference type="NCBI Taxonomy" id="1872711"/>
    <lineage>
        <taxon>Bacteria</taxon>
        <taxon>Bacillati</taxon>
        <taxon>Actinomycetota</taxon>
        <taxon>Actinomycetes</taxon>
        <taxon>Pseudonocardiales</taxon>
        <taxon>Pseudonocardiaceae</taxon>
        <taxon>Herbihabitans</taxon>
    </lineage>
</organism>
<dbReference type="OrthoDB" id="3620552at2"/>
<dbReference type="EMBL" id="SGWQ01000002">
    <property type="protein sequence ID" value="RZS43627.1"/>
    <property type="molecule type" value="Genomic_DNA"/>
</dbReference>
<feature type="transmembrane region" description="Helical" evidence="1">
    <location>
        <begin position="12"/>
        <end position="30"/>
    </location>
</feature>
<name>A0A4Q7L317_9PSEU</name>
<reference evidence="2 3" key="1">
    <citation type="submission" date="2019-02" db="EMBL/GenBank/DDBJ databases">
        <title>Genomic Encyclopedia of Type Strains, Phase IV (KMG-IV): sequencing the most valuable type-strain genomes for metagenomic binning, comparative biology and taxonomic classification.</title>
        <authorList>
            <person name="Goeker M."/>
        </authorList>
    </citation>
    <scope>NUCLEOTIDE SEQUENCE [LARGE SCALE GENOMIC DNA]</scope>
    <source>
        <strain evidence="2 3">DSM 101727</strain>
    </source>
</reference>